<keyword evidence="6" id="KW-0408">Iron</keyword>
<evidence type="ECO:0000313" key="10">
    <source>
        <dbReference type="EMBL" id="KAF8462639.1"/>
    </source>
</evidence>
<keyword evidence="5" id="KW-0560">Oxidoreductase</keyword>
<comment type="cofactor">
    <cofactor evidence="1">
        <name>Fe(3+)</name>
        <dbReference type="ChEBI" id="CHEBI:29034"/>
    </cofactor>
</comment>
<dbReference type="Pfam" id="PF04444">
    <property type="entry name" value="Dioxygenase_N"/>
    <property type="match status" value="1"/>
</dbReference>
<dbReference type="PANTHER" id="PTHR33711:SF7">
    <property type="entry name" value="INTRADIOL RING-CLEAVAGE DIOXYGENASES DOMAIN-CONTAINING PROTEIN-RELATED"/>
    <property type="match status" value="1"/>
</dbReference>
<dbReference type="InterPro" id="IPR007535">
    <property type="entry name" value="Catechol_dOase_N"/>
</dbReference>
<dbReference type="PANTHER" id="PTHR33711">
    <property type="entry name" value="DIOXYGENASE, PUTATIVE (AFU_ORTHOLOGUE AFUA_2G02910)-RELATED"/>
    <property type="match status" value="1"/>
</dbReference>
<keyword evidence="4 11" id="KW-0223">Dioxygenase</keyword>
<keyword evidence="12" id="KW-1185">Reference proteome</keyword>
<dbReference type="Gene3D" id="2.60.130.10">
    <property type="entry name" value="Aromatic compound dioxygenase"/>
    <property type="match status" value="1"/>
</dbReference>
<evidence type="ECO:0000259" key="8">
    <source>
        <dbReference type="Pfam" id="PF00775"/>
    </source>
</evidence>
<gene>
    <name evidence="11" type="ORF">DFH94DRAFT_328979</name>
    <name evidence="10" type="ORF">DFH94DRAFT_483752</name>
</gene>
<dbReference type="InterPro" id="IPR000627">
    <property type="entry name" value="Intradiol_dOase_C"/>
</dbReference>
<sequence length="320" mass="35273">MSTTEVRDEPSHANGILPPNLDLPYPDSPSEITANLLKLTELAPNPRARIVFKSLISKLHEFISQTNITTEEWRSGIEFLVGLNEASAPRGRQLNLLSDVFGMTALVDRLNNPRIGNATESSLLGPFFTEDAPDLLFGESIASEGIGENMFVEGRVLTTGGEPIPGAVIDTWETDGTGLYDMQHAERTVPDYRGRLRTDGEGKYGYRAIVPVSYAIPGDGPVCRLLQSLGRHNVRPNHLHVVIHAPGFHKLVTALYPDGDPYLSSDVVHGVKKSLVVKLTEIDDEAEARKRGFQKGTKFKLLNYDFVLVTEDEWAGARRT</sequence>
<evidence type="ECO:0000256" key="3">
    <source>
        <dbReference type="ARBA" id="ARBA00022723"/>
    </source>
</evidence>
<feature type="domain" description="Catechol dioxygenase N-terminal" evidence="9">
    <location>
        <begin position="45"/>
        <end position="115"/>
    </location>
</feature>
<dbReference type="OrthoDB" id="5238185at2759"/>
<proteinExistence type="inferred from homology"/>
<name>A0A9P5N1X8_9AGAM</name>
<evidence type="ECO:0000256" key="4">
    <source>
        <dbReference type="ARBA" id="ARBA00022964"/>
    </source>
</evidence>
<dbReference type="Proteomes" id="UP000759537">
    <property type="component" value="Unassembled WGS sequence"/>
</dbReference>
<feature type="region of interest" description="Disordered" evidence="7">
    <location>
        <begin position="1"/>
        <end position="21"/>
    </location>
</feature>
<evidence type="ECO:0000256" key="5">
    <source>
        <dbReference type="ARBA" id="ARBA00023002"/>
    </source>
</evidence>
<feature type="domain" description="Intradiol ring-cleavage dioxygenases" evidence="8">
    <location>
        <begin position="143"/>
        <end position="308"/>
    </location>
</feature>
<dbReference type="InterPro" id="IPR015889">
    <property type="entry name" value="Intradiol_dOase_core"/>
</dbReference>
<dbReference type="InterPro" id="IPR050770">
    <property type="entry name" value="Intradiol_RC_Dioxygenase"/>
</dbReference>
<comment type="similarity">
    <text evidence="2">Belongs to the intradiol ring-cleavage dioxygenase family.</text>
</comment>
<dbReference type="GO" id="GO:0009712">
    <property type="term" value="P:catechol-containing compound metabolic process"/>
    <property type="evidence" value="ECO:0007669"/>
    <property type="project" value="InterPro"/>
</dbReference>
<evidence type="ECO:0000313" key="11">
    <source>
        <dbReference type="EMBL" id="KAF8483868.1"/>
    </source>
</evidence>
<feature type="compositionally biased region" description="Basic and acidic residues" evidence="7">
    <location>
        <begin position="1"/>
        <end position="11"/>
    </location>
</feature>
<evidence type="ECO:0000256" key="6">
    <source>
        <dbReference type="ARBA" id="ARBA00023004"/>
    </source>
</evidence>
<dbReference type="GO" id="GO:0018576">
    <property type="term" value="F:catechol 1,2-dioxygenase activity"/>
    <property type="evidence" value="ECO:0007669"/>
    <property type="project" value="InterPro"/>
</dbReference>
<comment type="caution">
    <text evidence="11">The sequence shown here is derived from an EMBL/GenBank/DDBJ whole genome shotgun (WGS) entry which is preliminary data.</text>
</comment>
<evidence type="ECO:0000256" key="1">
    <source>
        <dbReference type="ARBA" id="ARBA00001965"/>
    </source>
</evidence>
<evidence type="ECO:0000256" key="7">
    <source>
        <dbReference type="SAM" id="MobiDB-lite"/>
    </source>
</evidence>
<keyword evidence="3" id="KW-0479">Metal-binding</keyword>
<dbReference type="Pfam" id="PF00775">
    <property type="entry name" value="Dioxygenase_C"/>
    <property type="match status" value="1"/>
</dbReference>
<dbReference type="EMBL" id="WHVB01000088">
    <property type="protein sequence ID" value="KAF8462639.1"/>
    <property type="molecule type" value="Genomic_DNA"/>
</dbReference>
<dbReference type="GO" id="GO:0008199">
    <property type="term" value="F:ferric iron binding"/>
    <property type="evidence" value="ECO:0007669"/>
    <property type="project" value="InterPro"/>
</dbReference>
<evidence type="ECO:0000256" key="2">
    <source>
        <dbReference type="ARBA" id="ARBA00007825"/>
    </source>
</evidence>
<dbReference type="AlphaFoldDB" id="A0A9P5N1X8"/>
<dbReference type="EMBL" id="WHVB01000004">
    <property type="protein sequence ID" value="KAF8483868.1"/>
    <property type="molecule type" value="Genomic_DNA"/>
</dbReference>
<dbReference type="SUPFAM" id="SSF49482">
    <property type="entry name" value="Aromatic compound dioxygenase"/>
    <property type="match status" value="1"/>
</dbReference>
<evidence type="ECO:0000313" key="12">
    <source>
        <dbReference type="Proteomes" id="UP000759537"/>
    </source>
</evidence>
<protein>
    <submittedName>
        <fullName evidence="11">Aromatic compound dioxygenase</fullName>
    </submittedName>
</protein>
<accession>A0A9P5N1X8</accession>
<reference evidence="11" key="1">
    <citation type="submission" date="2019-10" db="EMBL/GenBank/DDBJ databases">
        <authorList>
            <consortium name="DOE Joint Genome Institute"/>
            <person name="Kuo A."/>
            <person name="Miyauchi S."/>
            <person name="Kiss E."/>
            <person name="Drula E."/>
            <person name="Kohler A."/>
            <person name="Sanchez-Garcia M."/>
            <person name="Andreopoulos B."/>
            <person name="Barry K.W."/>
            <person name="Bonito G."/>
            <person name="Buee M."/>
            <person name="Carver A."/>
            <person name="Chen C."/>
            <person name="Cichocki N."/>
            <person name="Clum A."/>
            <person name="Culley D."/>
            <person name="Crous P.W."/>
            <person name="Fauchery L."/>
            <person name="Girlanda M."/>
            <person name="Hayes R."/>
            <person name="Keri Z."/>
            <person name="LaButti K."/>
            <person name="Lipzen A."/>
            <person name="Lombard V."/>
            <person name="Magnuson J."/>
            <person name="Maillard F."/>
            <person name="Morin E."/>
            <person name="Murat C."/>
            <person name="Nolan M."/>
            <person name="Ohm R."/>
            <person name="Pangilinan J."/>
            <person name="Pereira M."/>
            <person name="Perotto S."/>
            <person name="Peter M."/>
            <person name="Riley R."/>
            <person name="Sitrit Y."/>
            <person name="Stielow B."/>
            <person name="Szollosi G."/>
            <person name="Zifcakova L."/>
            <person name="Stursova M."/>
            <person name="Spatafora J.W."/>
            <person name="Tedersoo L."/>
            <person name="Vaario L.-M."/>
            <person name="Yamada A."/>
            <person name="Yan M."/>
            <person name="Wang P."/>
            <person name="Xu J."/>
            <person name="Bruns T."/>
            <person name="Baldrian P."/>
            <person name="Vilgalys R."/>
            <person name="Henrissat B."/>
            <person name="Grigoriev I.V."/>
            <person name="Hibbett D."/>
            <person name="Nagy L.G."/>
            <person name="Martin F.M."/>
        </authorList>
    </citation>
    <scope>NUCLEOTIDE SEQUENCE</scope>
    <source>
        <strain evidence="11">Prilba</strain>
    </source>
</reference>
<evidence type="ECO:0000259" key="9">
    <source>
        <dbReference type="Pfam" id="PF04444"/>
    </source>
</evidence>
<organism evidence="11 12">
    <name type="scientific">Russula ochroleuca</name>
    <dbReference type="NCBI Taxonomy" id="152965"/>
    <lineage>
        <taxon>Eukaryota</taxon>
        <taxon>Fungi</taxon>
        <taxon>Dikarya</taxon>
        <taxon>Basidiomycota</taxon>
        <taxon>Agaricomycotina</taxon>
        <taxon>Agaricomycetes</taxon>
        <taxon>Russulales</taxon>
        <taxon>Russulaceae</taxon>
        <taxon>Russula</taxon>
    </lineage>
</organism>
<reference evidence="11" key="2">
    <citation type="journal article" date="2020" name="Nat. Commun.">
        <title>Large-scale genome sequencing of mycorrhizal fungi provides insights into the early evolution of symbiotic traits.</title>
        <authorList>
            <person name="Miyauchi S."/>
            <person name="Kiss E."/>
            <person name="Kuo A."/>
            <person name="Drula E."/>
            <person name="Kohler A."/>
            <person name="Sanchez-Garcia M."/>
            <person name="Morin E."/>
            <person name="Andreopoulos B."/>
            <person name="Barry K.W."/>
            <person name="Bonito G."/>
            <person name="Buee M."/>
            <person name="Carver A."/>
            <person name="Chen C."/>
            <person name="Cichocki N."/>
            <person name="Clum A."/>
            <person name="Culley D."/>
            <person name="Crous P.W."/>
            <person name="Fauchery L."/>
            <person name="Girlanda M."/>
            <person name="Hayes R.D."/>
            <person name="Keri Z."/>
            <person name="LaButti K."/>
            <person name="Lipzen A."/>
            <person name="Lombard V."/>
            <person name="Magnuson J."/>
            <person name="Maillard F."/>
            <person name="Murat C."/>
            <person name="Nolan M."/>
            <person name="Ohm R.A."/>
            <person name="Pangilinan J."/>
            <person name="Pereira M.F."/>
            <person name="Perotto S."/>
            <person name="Peter M."/>
            <person name="Pfister S."/>
            <person name="Riley R."/>
            <person name="Sitrit Y."/>
            <person name="Stielow J.B."/>
            <person name="Szollosi G."/>
            <person name="Zifcakova L."/>
            <person name="Stursova M."/>
            <person name="Spatafora J.W."/>
            <person name="Tedersoo L."/>
            <person name="Vaario L.M."/>
            <person name="Yamada A."/>
            <person name="Yan M."/>
            <person name="Wang P."/>
            <person name="Xu J."/>
            <person name="Bruns T."/>
            <person name="Baldrian P."/>
            <person name="Vilgalys R."/>
            <person name="Dunand C."/>
            <person name="Henrissat B."/>
            <person name="Grigoriev I.V."/>
            <person name="Hibbett D."/>
            <person name="Nagy L.G."/>
            <person name="Martin F.M."/>
        </authorList>
    </citation>
    <scope>NUCLEOTIDE SEQUENCE</scope>
    <source>
        <strain evidence="11">Prilba</strain>
    </source>
</reference>